<evidence type="ECO:0000313" key="2">
    <source>
        <dbReference type="Proteomes" id="UP000221469"/>
    </source>
</evidence>
<dbReference type="Proteomes" id="UP000221469">
    <property type="component" value="Segment"/>
</dbReference>
<name>A0A0M3UKL2_9CAUD</name>
<sequence length="94" mass="10518">MSKYYVRALDPTPKDFGPFTDFESAETVYVLTRQLGHEAEIYIDVGPGYSALYTGEVQTRRIPLRMEGAIHDDPVELQPTSGQVTVQGLELDLL</sequence>
<reference evidence="1 2" key="1">
    <citation type="submission" date="2015-08" db="EMBL/GenBank/DDBJ databases">
        <authorList>
            <person name="Barekzi N."/>
            <person name="Doss J.H."/>
            <person name="Bluford J."/>
            <person name="Fizer S."/>
            <person name="Garofalo A.E."/>
            <person name="Gasalao M.B."/>
            <person name="Griffin J."/>
            <person name="Henderson C.M."/>
            <person name="Hyre A.N."/>
            <person name="Irons L.B."/>
            <person name="Jafree E."/>
            <person name="Kanda K."/>
            <person name="Matthews D."/>
            <person name="Mclaren B."/>
            <person name="Moriarty A."/>
            <person name="Northam N."/>
            <person name="Ryan M."/>
            <person name="Smith D.E."/>
            <person name="Vanselow D."/>
            <person name="Welch J."/>
            <person name="Gauthier D."/>
            <person name="Anders K.R."/>
            <person name="Bradley K.W."/>
            <person name="Asai D.J."/>
            <person name="Bowman C.A."/>
            <person name="Russell D.A."/>
            <person name="Pope W.H."/>
            <person name="Jacobs-Sera D."/>
            <person name="Hendrix R.W."/>
            <person name="Hatfull G.F."/>
        </authorList>
    </citation>
    <scope>NUCLEOTIDE SEQUENCE [LARGE SCALE GENOMIC DNA]</scope>
</reference>
<protein>
    <submittedName>
        <fullName evidence="1">Uncharacterized protein</fullName>
    </submittedName>
</protein>
<proteinExistence type="predicted"/>
<dbReference type="EMBL" id="KT591491">
    <property type="protein sequence ID" value="ALF00605.1"/>
    <property type="molecule type" value="Genomic_DNA"/>
</dbReference>
<organism evidence="1 2">
    <name type="scientific">Mycobacterium phage Bricole</name>
    <dbReference type="NCBI Taxonomy" id="1718601"/>
    <lineage>
        <taxon>Viruses</taxon>
        <taxon>Duplodnaviria</taxon>
        <taxon>Heunggongvirae</taxon>
        <taxon>Uroviricota</taxon>
        <taxon>Caudoviricetes</taxon>
        <taxon>Vilmaviridae</taxon>
        <taxon>Mclasvirinae</taxon>
        <taxon>Bongovirus</taxon>
        <taxon>Bongovirus bongo</taxon>
    </lineage>
</organism>
<gene>
    <name evidence="1" type="ORF">SEA_BRICOLE_77</name>
</gene>
<evidence type="ECO:0000313" key="1">
    <source>
        <dbReference type="EMBL" id="ALF00605.1"/>
    </source>
</evidence>
<accession>A0A0M3UKL2</accession>